<evidence type="ECO:0000256" key="4">
    <source>
        <dbReference type="PROSITE-ProRule" id="PRU00175"/>
    </source>
</evidence>
<keyword evidence="1" id="KW-0479">Metal-binding</keyword>
<evidence type="ECO:0000256" key="5">
    <source>
        <dbReference type="SAM" id="Coils"/>
    </source>
</evidence>
<evidence type="ECO:0000313" key="8">
    <source>
        <dbReference type="EMBL" id="GJJ06944.1"/>
    </source>
</evidence>
<keyword evidence="9" id="KW-1185">Reference proteome</keyword>
<evidence type="ECO:0000256" key="1">
    <source>
        <dbReference type="ARBA" id="ARBA00022723"/>
    </source>
</evidence>
<dbReference type="AlphaFoldDB" id="A0AAV4ZXR0"/>
<dbReference type="Gene3D" id="3.30.40.10">
    <property type="entry name" value="Zinc/RING finger domain, C3HC4 (zinc finger)"/>
    <property type="match status" value="1"/>
</dbReference>
<dbReference type="SMART" id="SM00184">
    <property type="entry name" value="RING"/>
    <property type="match status" value="1"/>
</dbReference>
<evidence type="ECO:0000259" key="7">
    <source>
        <dbReference type="PROSITE" id="PS50089"/>
    </source>
</evidence>
<sequence length="567" mass="64364">MFSKLFELFSLKRKFSSTEDADTTITASSDRPYKRVRIEESSSTNEEYTQQVSPMQDVCITDDEEEEELEVLDEIIPRGMKGKEVERLEDLEEEVRETRAIAAQLREETRNYVESIDRAMNCVICLDFVRNPQVLSECGHTICYSCLRSWFTRDTDDGNEEPMVSTDEESDGENTPQPGSSNATPPPRRRRRFHCATNRRKVCPECSVVITRRPAPLFRLRHLADALNGSESPVSSIMQSPQNRNLHKTSKRKDLWRGIFPGQIGDKKSPPRLDLQDAEYAVADKELDPIMEQAEAVLQDKDLEWIRWRGVMDEAREEGRRQMMRDLRRDQERLHEERRRRLFNLSGEQLGEDEPIERRIKGLPLQRARTASPPVLLSPAVPVAPFAPLSSPIQAPAALPPPSPSPQQQQWMPFPPSRPASPSQHNEFWSGLDDEPPRLTYPIFVIPPPAPPAAGPSIVTRSPAPSPSNLSTQGISAQQSPSPTILESLEQSCRQFTQASQHTTEGDIDNDESYYFGDDDDEDLPLSMAMIHQTPNPPPNPDSGREYPVYVEDLHLEEDLPRETHAN</sequence>
<feature type="compositionally biased region" description="Basic and acidic residues" evidence="6">
    <location>
        <begin position="552"/>
        <end position="567"/>
    </location>
</feature>
<dbReference type="SUPFAM" id="SSF57850">
    <property type="entry name" value="RING/U-box"/>
    <property type="match status" value="1"/>
</dbReference>
<reference evidence="8" key="1">
    <citation type="submission" date="2021-10" db="EMBL/GenBank/DDBJ databases">
        <title>De novo Genome Assembly of Clathrus columnatus (Basidiomycota, Fungi) Using Illumina and Nanopore Sequence Data.</title>
        <authorList>
            <person name="Ogiso-Tanaka E."/>
            <person name="Itagaki H."/>
            <person name="Hosoya T."/>
            <person name="Hosaka K."/>
        </authorList>
    </citation>
    <scope>NUCLEOTIDE SEQUENCE</scope>
    <source>
        <strain evidence="8">MO-923</strain>
    </source>
</reference>
<evidence type="ECO:0000256" key="2">
    <source>
        <dbReference type="ARBA" id="ARBA00022771"/>
    </source>
</evidence>
<feature type="region of interest" description="Disordered" evidence="6">
    <location>
        <begin position="231"/>
        <end position="250"/>
    </location>
</feature>
<dbReference type="GO" id="GO:0008270">
    <property type="term" value="F:zinc ion binding"/>
    <property type="evidence" value="ECO:0007669"/>
    <property type="project" value="UniProtKB-KW"/>
</dbReference>
<accession>A0AAV4ZXR0</accession>
<dbReference type="EMBL" id="BPWL01000002">
    <property type="protein sequence ID" value="GJJ06944.1"/>
    <property type="molecule type" value="Genomic_DNA"/>
</dbReference>
<dbReference type="InterPro" id="IPR017907">
    <property type="entry name" value="Znf_RING_CS"/>
</dbReference>
<dbReference type="PROSITE" id="PS50089">
    <property type="entry name" value="ZF_RING_2"/>
    <property type="match status" value="1"/>
</dbReference>
<feature type="compositionally biased region" description="Polar residues" evidence="6">
    <location>
        <begin position="173"/>
        <end position="183"/>
    </location>
</feature>
<dbReference type="CDD" id="cd16449">
    <property type="entry name" value="RING-HC"/>
    <property type="match status" value="1"/>
</dbReference>
<feature type="domain" description="RING-type" evidence="7">
    <location>
        <begin position="122"/>
        <end position="163"/>
    </location>
</feature>
<evidence type="ECO:0000313" key="9">
    <source>
        <dbReference type="Proteomes" id="UP001050691"/>
    </source>
</evidence>
<dbReference type="PROSITE" id="PS00518">
    <property type="entry name" value="ZF_RING_1"/>
    <property type="match status" value="1"/>
</dbReference>
<feature type="region of interest" description="Disordered" evidence="6">
    <location>
        <begin position="394"/>
        <end position="427"/>
    </location>
</feature>
<evidence type="ECO:0000256" key="6">
    <source>
        <dbReference type="SAM" id="MobiDB-lite"/>
    </source>
</evidence>
<feature type="compositionally biased region" description="Polar residues" evidence="6">
    <location>
        <begin position="467"/>
        <end position="482"/>
    </location>
</feature>
<dbReference type="Pfam" id="PF13445">
    <property type="entry name" value="zf-RING_UBOX"/>
    <property type="match status" value="1"/>
</dbReference>
<gene>
    <name evidence="8" type="ORF">Clacol_001140</name>
</gene>
<dbReference type="InterPro" id="IPR001841">
    <property type="entry name" value="Znf_RING"/>
</dbReference>
<comment type="caution">
    <text evidence="8">The sequence shown here is derived from an EMBL/GenBank/DDBJ whole genome shotgun (WGS) entry which is preliminary data.</text>
</comment>
<dbReference type="InterPro" id="IPR013083">
    <property type="entry name" value="Znf_RING/FYVE/PHD"/>
</dbReference>
<name>A0AAV4ZXR0_9AGAM</name>
<keyword evidence="2 4" id="KW-0863">Zinc-finger</keyword>
<keyword evidence="5" id="KW-0175">Coiled coil</keyword>
<feature type="coiled-coil region" evidence="5">
    <location>
        <begin position="81"/>
        <end position="108"/>
    </location>
</feature>
<keyword evidence="3" id="KW-0862">Zinc</keyword>
<feature type="region of interest" description="Disordered" evidence="6">
    <location>
        <begin position="495"/>
        <end position="567"/>
    </location>
</feature>
<feature type="region of interest" description="Disordered" evidence="6">
    <location>
        <begin position="452"/>
        <end position="482"/>
    </location>
</feature>
<feature type="compositionally biased region" description="Polar residues" evidence="6">
    <location>
        <begin position="231"/>
        <end position="244"/>
    </location>
</feature>
<protein>
    <recommendedName>
        <fullName evidence="7">RING-type domain-containing protein</fullName>
    </recommendedName>
</protein>
<evidence type="ECO:0000256" key="3">
    <source>
        <dbReference type="ARBA" id="ARBA00022833"/>
    </source>
</evidence>
<organism evidence="8 9">
    <name type="scientific">Clathrus columnatus</name>
    <dbReference type="NCBI Taxonomy" id="1419009"/>
    <lineage>
        <taxon>Eukaryota</taxon>
        <taxon>Fungi</taxon>
        <taxon>Dikarya</taxon>
        <taxon>Basidiomycota</taxon>
        <taxon>Agaricomycotina</taxon>
        <taxon>Agaricomycetes</taxon>
        <taxon>Phallomycetidae</taxon>
        <taxon>Phallales</taxon>
        <taxon>Clathraceae</taxon>
        <taxon>Clathrus</taxon>
    </lineage>
</organism>
<proteinExistence type="predicted"/>
<dbReference type="Proteomes" id="UP001050691">
    <property type="component" value="Unassembled WGS sequence"/>
</dbReference>
<feature type="compositionally biased region" description="Acidic residues" evidence="6">
    <location>
        <begin position="506"/>
        <end position="524"/>
    </location>
</feature>
<dbReference type="InterPro" id="IPR027370">
    <property type="entry name" value="Znf-RING_euk"/>
</dbReference>
<feature type="region of interest" description="Disordered" evidence="6">
    <location>
        <begin position="156"/>
        <end position="192"/>
    </location>
</feature>